<dbReference type="VEuPathDB" id="FungiDB:PYU1_G003139"/>
<dbReference type="EnsemblProtists" id="PYU1_T003145">
    <property type="protein sequence ID" value="PYU1_T003145"/>
    <property type="gene ID" value="PYU1_G003139"/>
</dbReference>
<dbReference type="InParanoid" id="K3WDV4"/>
<dbReference type="Proteomes" id="UP000019132">
    <property type="component" value="Unassembled WGS sequence"/>
</dbReference>
<accession>K3WDV4</accession>
<proteinExistence type="predicted"/>
<evidence type="ECO:0000313" key="2">
    <source>
        <dbReference type="Proteomes" id="UP000019132"/>
    </source>
</evidence>
<keyword evidence="2" id="KW-1185">Reference proteome</keyword>
<reference evidence="1" key="3">
    <citation type="submission" date="2015-02" db="UniProtKB">
        <authorList>
            <consortium name="EnsemblProtists"/>
        </authorList>
    </citation>
    <scope>IDENTIFICATION</scope>
    <source>
        <strain evidence="1">DAOM BR144</strain>
    </source>
</reference>
<sequence length="214" mass="23525">MDQMDATAKTKAGVSIQAAGDPVADAAGIKIMVGTQDLLHQPTALVNKNTVATGNNVAITRSNIIFTQNDRLALVDTIEAMIHTQRDNLGGKMATSDDDASMMSAILAVLGSSMSDTKMVAQVRAVLGCREHKEMMRQCITALVEMASSSKSKDESSTEQVEVVLLYRARFRYPHGGGFRYGWRYPLSYWNLYGRRFYPGACSFGRIIGPYYYC</sequence>
<dbReference type="eggNOG" id="ENOG502S7S5">
    <property type="taxonomic scope" value="Eukaryota"/>
</dbReference>
<evidence type="ECO:0000313" key="1">
    <source>
        <dbReference type="EnsemblProtists" id="PYU1_T003145"/>
    </source>
</evidence>
<dbReference type="HOGENOM" id="CLU_1369444_0_0_1"/>
<organism evidence="1 2">
    <name type="scientific">Globisporangium ultimum (strain ATCC 200006 / CBS 805.95 / DAOM BR144)</name>
    <name type="common">Pythium ultimum</name>
    <dbReference type="NCBI Taxonomy" id="431595"/>
    <lineage>
        <taxon>Eukaryota</taxon>
        <taxon>Sar</taxon>
        <taxon>Stramenopiles</taxon>
        <taxon>Oomycota</taxon>
        <taxon>Peronosporomycetes</taxon>
        <taxon>Pythiales</taxon>
        <taxon>Pythiaceae</taxon>
        <taxon>Globisporangium</taxon>
    </lineage>
</organism>
<reference evidence="2" key="1">
    <citation type="journal article" date="2010" name="Genome Biol.">
        <title>Genome sequence of the necrotrophic plant pathogen Pythium ultimum reveals original pathogenicity mechanisms and effector repertoire.</title>
        <authorList>
            <person name="Levesque C.A."/>
            <person name="Brouwer H."/>
            <person name="Cano L."/>
            <person name="Hamilton J.P."/>
            <person name="Holt C."/>
            <person name="Huitema E."/>
            <person name="Raffaele S."/>
            <person name="Robideau G.P."/>
            <person name="Thines M."/>
            <person name="Win J."/>
            <person name="Zerillo M.M."/>
            <person name="Beakes G.W."/>
            <person name="Boore J.L."/>
            <person name="Busam D."/>
            <person name="Dumas B."/>
            <person name="Ferriera S."/>
            <person name="Fuerstenberg S.I."/>
            <person name="Gachon C.M."/>
            <person name="Gaulin E."/>
            <person name="Govers F."/>
            <person name="Grenville-Briggs L."/>
            <person name="Horner N."/>
            <person name="Hostetler J."/>
            <person name="Jiang R.H."/>
            <person name="Johnson J."/>
            <person name="Krajaejun T."/>
            <person name="Lin H."/>
            <person name="Meijer H.J."/>
            <person name="Moore B."/>
            <person name="Morris P."/>
            <person name="Phuntmart V."/>
            <person name="Puiu D."/>
            <person name="Shetty J."/>
            <person name="Stajich J.E."/>
            <person name="Tripathy S."/>
            <person name="Wawra S."/>
            <person name="van West P."/>
            <person name="Whitty B.R."/>
            <person name="Coutinho P.M."/>
            <person name="Henrissat B."/>
            <person name="Martin F."/>
            <person name="Thomas P.D."/>
            <person name="Tyler B.M."/>
            <person name="De Vries R.P."/>
            <person name="Kamoun S."/>
            <person name="Yandell M."/>
            <person name="Tisserat N."/>
            <person name="Buell C.R."/>
        </authorList>
    </citation>
    <scope>NUCLEOTIDE SEQUENCE</scope>
    <source>
        <strain evidence="2">DAOM:BR144</strain>
    </source>
</reference>
<dbReference type="EMBL" id="GL376603">
    <property type="status" value="NOT_ANNOTATED_CDS"/>
    <property type="molecule type" value="Genomic_DNA"/>
</dbReference>
<dbReference type="AlphaFoldDB" id="K3WDV4"/>
<protein>
    <submittedName>
        <fullName evidence="1">Uncharacterized protein</fullName>
    </submittedName>
</protein>
<reference evidence="2" key="2">
    <citation type="submission" date="2010-04" db="EMBL/GenBank/DDBJ databases">
        <authorList>
            <person name="Buell R."/>
            <person name="Hamilton J."/>
            <person name="Hostetler J."/>
        </authorList>
    </citation>
    <scope>NUCLEOTIDE SEQUENCE [LARGE SCALE GENOMIC DNA]</scope>
    <source>
        <strain evidence="2">DAOM:BR144</strain>
    </source>
</reference>
<name>K3WDV4_GLOUD</name>